<keyword evidence="7 10" id="KW-0648">Protein biosynthesis</keyword>
<accession>A0A2U9IU90</accession>
<comment type="catalytic activity">
    <reaction evidence="9 10">
        <text>tRNA(Glu) + L-glutamate + ATP = L-glutamyl-tRNA(Glu) + AMP + diphosphate</text>
        <dbReference type="Rhea" id="RHEA:23540"/>
        <dbReference type="Rhea" id="RHEA-COMP:9663"/>
        <dbReference type="Rhea" id="RHEA-COMP:9680"/>
        <dbReference type="ChEBI" id="CHEBI:29985"/>
        <dbReference type="ChEBI" id="CHEBI:30616"/>
        <dbReference type="ChEBI" id="CHEBI:33019"/>
        <dbReference type="ChEBI" id="CHEBI:78442"/>
        <dbReference type="ChEBI" id="CHEBI:78520"/>
        <dbReference type="ChEBI" id="CHEBI:456215"/>
        <dbReference type="EC" id="6.1.1.17"/>
    </reaction>
</comment>
<dbReference type="InterPro" id="IPR049437">
    <property type="entry name" value="tRNA-synt_1c_C2"/>
</dbReference>
<evidence type="ECO:0000256" key="1">
    <source>
        <dbReference type="ARBA" id="ARBA00004496"/>
    </source>
</evidence>
<evidence type="ECO:0000313" key="15">
    <source>
        <dbReference type="Proteomes" id="UP000247586"/>
    </source>
</evidence>
<dbReference type="Gene3D" id="2.40.240.100">
    <property type="match status" value="1"/>
</dbReference>
<dbReference type="STRING" id="1293036.GCA_001315825_00154"/>
<dbReference type="PANTHER" id="PTHR43097">
    <property type="entry name" value="GLUTAMINE-TRNA LIGASE"/>
    <property type="match status" value="1"/>
</dbReference>
<evidence type="ECO:0000256" key="9">
    <source>
        <dbReference type="ARBA" id="ARBA00048351"/>
    </source>
</evidence>
<reference evidence="15" key="2">
    <citation type="submission" date="2020-03" db="EMBL/GenBank/DDBJ databases">
        <title>Complete Genome Sequences of Extremely Thermoacidophilic, Metal-Mobilizing Type-Strain Members of the Archaeal Family Sulfolobaceae: Acidianus brierleyi DSM-1651T, Acidianus sulfidivorans DSM-18786T, Metallosphaera hakonensis DSM-7519T, and Metallosphaera prunae DSM-10039T.</title>
        <authorList>
            <person name="Counts J.A."/>
            <person name="Kelly R.M."/>
        </authorList>
    </citation>
    <scope>NUCLEOTIDE SEQUENCE [LARGE SCALE GENOMIC DNA]</scope>
    <source>
        <strain evidence="15">HO1-1</strain>
    </source>
</reference>
<feature type="domain" description="tRNA synthetases class I (E and Q) anti-codon binding" evidence="13">
    <location>
        <begin position="496"/>
        <end position="550"/>
    </location>
</feature>
<protein>
    <recommendedName>
        <fullName evidence="10">Glutamate--tRNA ligase</fullName>
        <ecNumber evidence="10">6.1.1.17</ecNumber>
    </recommendedName>
    <alternativeName>
        <fullName evidence="10">Glutamyl-tRNA synthetase</fullName>
        <shortName evidence="10">GluRS</shortName>
    </alternativeName>
</protein>
<dbReference type="GO" id="GO:0043604">
    <property type="term" value="P:amide biosynthetic process"/>
    <property type="evidence" value="ECO:0007669"/>
    <property type="project" value="TreeGrafter"/>
</dbReference>
<dbReference type="InterPro" id="IPR020056">
    <property type="entry name" value="Rbsml_bL25/Gln-tRNA_synth_N"/>
</dbReference>
<dbReference type="Gene3D" id="3.40.50.620">
    <property type="entry name" value="HUPs"/>
    <property type="match status" value="1"/>
</dbReference>
<dbReference type="GO" id="GO:0005829">
    <property type="term" value="C:cytosol"/>
    <property type="evidence" value="ECO:0007669"/>
    <property type="project" value="TreeGrafter"/>
</dbReference>
<dbReference type="NCBIfam" id="TIGR00463">
    <property type="entry name" value="gltX_arch"/>
    <property type="match status" value="1"/>
</dbReference>
<evidence type="ECO:0000256" key="3">
    <source>
        <dbReference type="ARBA" id="ARBA00022490"/>
    </source>
</evidence>
<dbReference type="InterPro" id="IPR020058">
    <property type="entry name" value="Glu/Gln-tRNA-synth_Ib_cat-dom"/>
</dbReference>
<dbReference type="AlphaFoldDB" id="A0A2U9IU90"/>
<comment type="subcellular location">
    <subcellularLocation>
        <location evidence="1 10">Cytoplasm</location>
    </subcellularLocation>
</comment>
<name>A0A2U9IU90_9CREN</name>
<feature type="short sequence motif" description="'HIGH' region" evidence="10">
    <location>
        <begin position="102"/>
        <end position="112"/>
    </location>
</feature>
<gene>
    <name evidence="10" type="primary">gltX</name>
    <name evidence="14" type="ORF">DFR87_07825</name>
</gene>
<evidence type="ECO:0000256" key="7">
    <source>
        <dbReference type="ARBA" id="ARBA00022917"/>
    </source>
</evidence>
<evidence type="ECO:0000256" key="10">
    <source>
        <dbReference type="HAMAP-Rule" id="MF_02076"/>
    </source>
</evidence>
<keyword evidence="3 10" id="KW-0963">Cytoplasm</keyword>
<reference evidence="15" key="3">
    <citation type="submission" date="2020-03" db="EMBL/GenBank/DDBJ databases">
        <title>Sequencing and Assembly of Multiple Reported Metal-Biooxidizing Members of the Extremely Thermoacidophilic Archaeal Family Sulfolobaceae.</title>
        <authorList>
            <person name="Counts J.A."/>
            <person name="Kelly R.M."/>
        </authorList>
    </citation>
    <scope>NUCLEOTIDE SEQUENCE [LARGE SCALE GENOMIC DNA]</scope>
    <source>
        <strain evidence="15">HO1-1</strain>
    </source>
</reference>
<evidence type="ECO:0000259" key="12">
    <source>
        <dbReference type="Pfam" id="PF03950"/>
    </source>
</evidence>
<keyword evidence="15" id="KW-1185">Reference proteome</keyword>
<dbReference type="SUPFAM" id="SSF52374">
    <property type="entry name" value="Nucleotidylyl transferase"/>
    <property type="match status" value="1"/>
</dbReference>
<dbReference type="NCBIfam" id="NF003169">
    <property type="entry name" value="PRK04156.1"/>
    <property type="match status" value="1"/>
</dbReference>
<feature type="domain" description="Glutamyl/glutaminyl-tRNA synthetase class Ib anti-codon binding" evidence="12">
    <location>
        <begin position="407"/>
        <end position="478"/>
    </location>
</feature>
<dbReference type="RefSeq" id="WP_110369273.1">
    <property type="nucleotide sequence ID" value="NZ_CP029287.2"/>
</dbReference>
<evidence type="ECO:0000256" key="6">
    <source>
        <dbReference type="ARBA" id="ARBA00022840"/>
    </source>
</evidence>
<dbReference type="GO" id="GO:0004818">
    <property type="term" value="F:glutamate-tRNA ligase activity"/>
    <property type="evidence" value="ECO:0007669"/>
    <property type="project" value="UniProtKB-UniRule"/>
</dbReference>
<dbReference type="InterPro" id="IPR050132">
    <property type="entry name" value="Gln/Glu-tRNA_Ligase"/>
</dbReference>
<dbReference type="PANTHER" id="PTHR43097:SF5">
    <property type="entry name" value="GLUTAMATE--TRNA LIGASE"/>
    <property type="match status" value="1"/>
</dbReference>
<dbReference type="InterPro" id="IPR014729">
    <property type="entry name" value="Rossmann-like_a/b/a_fold"/>
</dbReference>
<dbReference type="SUPFAM" id="SSF50715">
    <property type="entry name" value="Ribosomal protein L25-like"/>
    <property type="match status" value="1"/>
</dbReference>
<dbReference type="InterPro" id="IPR000924">
    <property type="entry name" value="Glu/Gln-tRNA-synth"/>
</dbReference>
<dbReference type="InterPro" id="IPR011035">
    <property type="entry name" value="Ribosomal_bL25/Gln-tRNA_synth"/>
</dbReference>
<dbReference type="GO" id="GO:0005524">
    <property type="term" value="F:ATP binding"/>
    <property type="evidence" value="ECO:0007669"/>
    <property type="project" value="UniProtKB-UniRule"/>
</dbReference>
<dbReference type="Pfam" id="PF03950">
    <property type="entry name" value="tRNA-synt_1c_C"/>
    <property type="match status" value="1"/>
</dbReference>
<evidence type="ECO:0000259" key="11">
    <source>
        <dbReference type="Pfam" id="PF00749"/>
    </source>
</evidence>
<evidence type="ECO:0000259" key="13">
    <source>
        <dbReference type="Pfam" id="PF20974"/>
    </source>
</evidence>
<dbReference type="Gene3D" id="2.40.240.10">
    <property type="entry name" value="Ribosomal Protein L25, Chain P"/>
    <property type="match status" value="1"/>
</dbReference>
<sequence length="564" mass="65202">MELEEIVYKYALANALKHGGRAQTGPVVSKVFAEHPELKSRAKEIVTLAEKTVERVNAMSLDQINQEIRRYPEVLEEKKREEKKSLPPLPEATSQIVTRFAPNPDGPIHLGNARAAILSHEYARMYNGKFILRFDDTDPKVKRPIREAYDWIKEDLRWLGIRWEIEFKASERMETYYNVAKRMIEKGYAYVDLGTDTEFKNWKNSSKKGEYLYRSSLPEKNLELWEQMLSGEFKEGQAVVRIKTDPNDPDPSKIDWVMLRVVDVKKNPHPITGEKYLVWPTYNFATAVDDHEFGITHILRAKEHMTNTEKQRWVYNYMGWKMPAVLEFGRLRLEGFMMSKSKIRGLMETGAERDDPRLPTIAGLKRRGIIPETIKEIIIQVGLKITDATISFDNVASINRKLLDPIARRLMFVMKAKTFRLDIPESMHAKIPLIPSKQEFREITVAPGEEIYLDERDVEEGKVVRLMELCNVKIEGDVLRFISGDLETAKRLGAGIIQWVKKKDSVMVKLLKTEQNKDIEEVLGFGESYFKNLKQGDIVQLVRYGFARTDSVSENSITMIFAHE</sequence>
<dbReference type="GeneID" id="36835241"/>
<dbReference type="OrthoDB" id="10470at2157"/>
<proteinExistence type="inferred from homology"/>
<dbReference type="KEGG" id="mhk:DFR87_07825"/>
<evidence type="ECO:0000313" key="14">
    <source>
        <dbReference type="EMBL" id="AWR99606.1"/>
    </source>
</evidence>
<evidence type="ECO:0000256" key="8">
    <source>
        <dbReference type="ARBA" id="ARBA00023146"/>
    </source>
</evidence>
<dbReference type="PRINTS" id="PR00987">
    <property type="entry name" value="TRNASYNTHGLU"/>
</dbReference>
<feature type="domain" description="Glutamyl/glutaminyl-tRNA synthetase class Ib catalytic" evidence="11">
    <location>
        <begin position="95"/>
        <end position="404"/>
    </location>
</feature>
<dbReference type="InterPro" id="IPR004526">
    <property type="entry name" value="Glu-tRNA-synth_arc/euk"/>
</dbReference>
<keyword evidence="5 10" id="KW-0547">Nucleotide-binding</keyword>
<dbReference type="HAMAP" id="MF_02076">
    <property type="entry name" value="Glu_tRNA_synth_type2"/>
    <property type="match status" value="1"/>
</dbReference>
<dbReference type="InterPro" id="IPR020059">
    <property type="entry name" value="Glu/Gln-tRNA-synth_Ib_codon-bd"/>
</dbReference>
<dbReference type="EMBL" id="CP029287">
    <property type="protein sequence ID" value="AWR99606.1"/>
    <property type="molecule type" value="Genomic_DNA"/>
</dbReference>
<evidence type="ECO:0000256" key="5">
    <source>
        <dbReference type="ARBA" id="ARBA00022741"/>
    </source>
</evidence>
<keyword evidence="8 10" id="KW-0030">Aminoacyl-tRNA synthetase</keyword>
<reference evidence="14 15" key="1">
    <citation type="submission" date="2018-05" db="EMBL/GenBank/DDBJ databases">
        <title>Complete Genome Sequences of Extremely Thermoacidophilic, Metal-Mobilizing Type-Strain Members of the Archaeal Family Sulfolobaceae: Acidianus brierleyi DSM-1651T, Acidianus sulfidivorans DSM-18786T, Metallosphaera hakonensis DSM-7519T, and Metallosphaera prunae DSM-10039T.</title>
        <authorList>
            <person name="Counts J.A."/>
            <person name="Kelly R.M."/>
        </authorList>
    </citation>
    <scope>NUCLEOTIDE SEQUENCE [LARGE SCALE GENOMIC DNA]</scope>
    <source>
        <strain evidence="14 15">HO1-1</strain>
    </source>
</reference>
<dbReference type="Pfam" id="PF00749">
    <property type="entry name" value="tRNA-synt_1c"/>
    <property type="match status" value="1"/>
</dbReference>
<keyword evidence="4 10" id="KW-0436">Ligase</keyword>
<organism evidence="14 15">
    <name type="scientific">Metallosphaera hakonensis JCM 8857 = DSM 7519</name>
    <dbReference type="NCBI Taxonomy" id="1293036"/>
    <lineage>
        <taxon>Archaea</taxon>
        <taxon>Thermoproteota</taxon>
        <taxon>Thermoprotei</taxon>
        <taxon>Sulfolobales</taxon>
        <taxon>Sulfolobaceae</taxon>
        <taxon>Metallosphaera</taxon>
    </lineage>
</organism>
<dbReference type="GO" id="GO:0006424">
    <property type="term" value="P:glutamyl-tRNA aminoacylation"/>
    <property type="evidence" value="ECO:0007669"/>
    <property type="project" value="UniProtKB-UniRule"/>
</dbReference>
<dbReference type="Pfam" id="PF20974">
    <property type="entry name" value="tRNA-synt_1c_C2"/>
    <property type="match status" value="1"/>
</dbReference>
<comment type="similarity">
    <text evidence="2 10">Belongs to the class-I aminoacyl-tRNA synthetase family. Glutamate--tRNA ligase type 2 subfamily.</text>
</comment>
<evidence type="ECO:0000256" key="2">
    <source>
        <dbReference type="ARBA" id="ARBA00008927"/>
    </source>
</evidence>
<comment type="function">
    <text evidence="10">Catalyzes the attachment of glutamate to tRNA(Glu) in a two-step reaction: glutamate is first activated by ATP to form Glu-AMP and then transferred to the acceptor end of tRNA(Glu).</text>
</comment>
<dbReference type="EC" id="6.1.1.17" evidence="10"/>
<dbReference type="Proteomes" id="UP000247586">
    <property type="component" value="Chromosome"/>
</dbReference>
<evidence type="ECO:0000256" key="4">
    <source>
        <dbReference type="ARBA" id="ARBA00022598"/>
    </source>
</evidence>
<keyword evidence="6 10" id="KW-0067">ATP-binding</keyword>